<keyword evidence="1" id="KW-0472">Membrane</keyword>
<proteinExistence type="predicted"/>
<evidence type="ECO:0000313" key="2">
    <source>
        <dbReference type="EMBL" id="GAH23740.1"/>
    </source>
</evidence>
<comment type="caution">
    <text evidence="2">The sequence shown here is derived from an EMBL/GenBank/DDBJ whole genome shotgun (WGS) entry which is preliminary data.</text>
</comment>
<feature type="transmembrane region" description="Helical" evidence="1">
    <location>
        <begin position="7"/>
        <end position="25"/>
    </location>
</feature>
<name>X1ETV3_9ZZZZ</name>
<accession>X1ETV3</accession>
<sequence>MVKKRENLLALGMLCLIMALLFDMFGNPNIILDMVILLFVSIALFSNAGYLVMATSEKKKK</sequence>
<evidence type="ECO:0000256" key="1">
    <source>
        <dbReference type="SAM" id="Phobius"/>
    </source>
</evidence>
<protein>
    <submittedName>
        <fullName evidence="2">Uncharacterized protein</fullName>
    </submittedName>
</protein>
<keyword evidence="1" id="KW-1133">Transmembrane helix</keyword>
<keyword evidence="1" id="KW-0812">Transmembrane</keyword>
<dbReference type="EMBL" id="BARU01002059">
    <property type="protein sequence ID" value="GAH23740.1"/>
    <property type="molecule type" value="Genomic_DNA"/>
</dbReference>
<organism evidence="2">
    <name type="scientific">marine sediment metagenome</name>
    <dbReference type="NCBI Taxonomy" id="412755"/>
    <lineage>
        <taxon>unclassified sequences</taxon>
        <taxon>metagenomes</taxon>
        <taxon>ecological metagenomes</taxon>
    </lineage>
</organism>
<gene>
    <name evidence="2" type="ORF">S03H2_05034</name>
</gene>
<feature type="transmembrane region" description="Helical" evidence="1">
    <location>
        <begin position="31"/>
        <end position="53"/>
    </location>
</feature>
<dbReference type="AlphaFoldDB" id="X1ETV3"/>
<reference evidence="2" key="1">
    <citation type="journal article" date="2014" name="Front. Microbiol.">
        <title>High frequency of phylogenetically diverse reductive dehalogenase-homologous genes in deep subseafloor sedimentary metagenomes.</title>
        <authorList>
            <person name="Kawai M."/>
            <person name="Futagami T."/>
            <person name="Toyoda A."/>
            <person name="Takaki Y."/>
            <person name="Nishi S."/>
            <person name="Hori S."/>
            <person name="Arai W."/>
            <person name="Tsubouchi T."/>
            <person name="Morono Y."/>
            <person name="Uchiyama I."/>
            <person name="Ito T."/>
            <person name="Fujiyama A."/>
            <person name="Inagaki F."/>
            <person name="Takami H."/>
        </authorList>
    </citation>
    <scope>NUCLEOTIDE SEQUENCE</scope>
    <source>
        <strain evidence="2">Expedition CK06-06</strain>
    </source>
</reference>